<feature type="signal peptide" evidence="2">
    <location>
        <begin position="1"/>
        <end position="16"/>
    </location>
</feature>
<dbReference type="EMBL" id="JAPFFF010000038">
    <property type="protein sequence ID" value="KAK8842387.1"/>
    <property type="molecule type" value="Genomic_DNA"/>
</dbReference>
<gene>
    <name evidence="3" type="ORF">M9Y10_025970</name>
</gene>
<dbReference type="SUPFAM" id="SSF57184">
    <property type="entry name" value="Growth factor receptor domain"/>
    <property type="match status" value="1"/>
</dbReference>
<evidence type="ECO:0000256" key="1">
    <source>
        <dbReference type="SAM" id="Phobius"/>
    </source>
</evidence>
<dbReference type="InterPro" id="IPR009030">
    <property type="entry name" value="Growth_fac_rcpt_cys_sf"/>
</dbReference>
<proteinExistence type="predicted"/>
<keyword evidence="2" id="KW-0732">Signal</keyword>
<keyword evidence="4" id="KW-1185">Reference proteome</keyword>
<evidence type="ECO:0000256" key="2">
    <source>
        <dbReference type="SAM" id="SignalP"/>
    </source>
</evidence>
<dbReference type="Proteomes" id="UP001470230">
    <property type="component" value="Unassembled WGS sequence"/>
</dbReference>
<reference evidence="3 4" key="1">
    <citation type="submission" date="2024-04" db="EMBL/GenBank/DDBJ databases">
        <title>Tritrichomonas musculus Genome.</title>
        <authorList>
            <person name="Alves-Ferreira E."/>
            <person name="Grigg M."/>
            <person name="Lorenzi H."/>
            <person name="Galac M."/>
        </authorList>
    </citation>
    <scope>NUCLEOTIDE SEQUENCE [LARGE SCALE GENOMIC DNA]</scope>
    <source>
        <strain evidence="3 4">EAF2021</strain>
    </source>
</reference>
<organism evidence="3 4">
    <name type="scientific">Tritrichomonas musculus</name>
    <dbReference type="NCBI Taxonomy" id="1915356"/>
    <lineage>
        <taxon>Eukaryota</taxon>
        <taxon>Metamonada</taxon>
        <taxon>Parabasalia</taxon>
        <taxon>Tritrichomonadida</taxon>
        <taxon>Tritrichomonadidae</taxon>
        <taxon>Tritrichomonas</taxon>
    </lineage>
</organism>
<feature type="chain" id="PRO_5046695083" evidence="2">
    <location>
        <begin position="17"/>
        <end position="697"/>
    </location>
</feature>
<keyword evidence="1" id="KW-1133">Transmembrane helix</keyword>
<accession>A0ABR2H9Y6</accession>
<keyword evidence="1" id="KW-0812">Transmembrane</keyword>
<feature type="transmembrane region" description="Helical" evidence="1">
    <location>
        <begin position="649"/>
        <end position="673"/>
    </location>
</feature>
<comment type="caution">
    <text evidence="3">The sequence shown here is derived from an EMBL/GenBank/DDBJ whole genome shotgun (WGS) entry which is preliminary data.</text>
</comment>
<keyword evidence="1" id="KW-0472">Membrane</keyword>
<protein>
    <submittedName>
        <fullName evidence="3">Uncharacterized protein</fullName>
    </submittedName>
</protein>
<evidence type="ECO:0000313" key="3">
    <source>
        <dbReference type="EMBL" id="KAK8842387.1"/>
    </source>
</evidence>
<name>A0ABR2H9Y6_9EUKA</name>
<sequence>MLFIINLLLTLQNCPNLPGCTKCNDAQTSCYSCNTSLHYNYRPDGHGKCTCNHDELYYDYGGSCQKVSSENCGTGCSYCFVGATYRCAECNTSNFFVMGHGSCYCDSDEHFVLGTGEDADKCVCNEGYILYNNFRCTEIEYRCSSGCKSCYAYDRTCIECKDKFEKIPSKSNHSCYCQEGYVLDEYQYSSDNRCLDAFPTTCPEGCTCDAKNKCIGCKNNYITVYYDDNVTIKSCNQTFDCPQEISGTCSKCDKDGNCITCQQGYIYSHKKSKCILRDESIECNENGCLQCSQSNSRICEACPAGYYAEFVRESEELYCTLKTVDPIKILYMELTDSNVISKLEDGKVNINLKNIQDQKKRPYYYSVDTDDSKIIINNDDNLDFQFRLPYSNNGSLIIANADGSNKNPPYNIKLEGKYDLNCQTSQLSLEGKGEATLITEQDKLEIKKITIVDNKIIINHDVDVNIKEVNIHHNVNSNNLEFIPKDSRSNLKVSVNTLKVYQNSKVQVSEINVDTLIASSKSTVIAKSITVQNLEINELRTAIDGYSSKVLEGNISGIPKSIKLNVNHNIPSLSNGHIYIPYSLDVAYGTNEEFIENCEKWAEVYNSNPTDEIYNYASCYINEIYNSANLEIGHNYKDDGNGGGSSTGIIIGVVVACVVVVALVVFLLVYFLVIRKRKQNKDNSSTQQDAEQPQNEE</sequence>
<evidence type="ECO:0000313" key="4">
    <source>
        <dbReference type="Proteomes" id="UP001470230"/>
    </source>
</evidence>